<proteinExistence type="predicted"/>
<keyword evidence="2" id="KW-1185">Reference proteome</keyword>
<sequence>MSAAFNRVRTRLSLGQVYQLHPELFKKPLYEARPKWWMKYSWVGALGGLFSSLFYLSLTMAELIWREWGRKPDDTDSEDAKAEGWVLRPAWQRGAGAGVHVALGLGLVALVVATRNRVVHRLHIIPPDVAPELGGPHRRLFIQSVWDGRGGGIVPFQSTSLYPGRDDTEVILRVEGKRGHWWIGTKDAKVEGEEAPAERIRELLAAMWGIKKGDGAGIGKGTVMSQTEKAKRPAARLVDVKPAGARTYLVP</sequence>
<dbReference type="Proteomes" id="UP000814128">
    <property type="component" value="Unassembled WGS sequence"/>
</dbReference>
<protein>
    <submittedName>
        <fullName evidence="1">Uncharacterized protein</fullName>
    </submittedName>
</protein>
<dbReference type="EMBL" id="MU273628">
    <property type="protein sequence ID" value="KAI0030312.1"/>
    <property type="molecule type" value="Genomic_DNA"/>
</dbReference>
<organism evidence="1 2">
    <name type="scientific">Vararia minispora EC-137</name>
    <dbReference type="NCBI Taxonomy" id="1314806"/>
    <lineage>
        <taxon>Eukaryota</taxon>
        <taxon>Fungi</taxon>
        <taxon>Dikarya</taxon>
        <taxon>Basidiomycota</taxon>
        <taxon>Agaricomycotina</taxon>
        <taxon>Agaricomycetes</taxon>
        <taxon>Russulales</taxon>
        <taxon>Lachnocladiaceae</taxon>
        <taxon>Vararia</taxon>
    </lineage>
</organism>
<reference evidence="1" key="2">
    <citation type="journal article" date="2022" name="New Phytol.">
        <title>Evolutionary transition to the ectomycorrhizal habit in the genomes of a hyperdiverse lineage of mushroom-forming fungi.</title>
        <authorList>
            <person name="Looney B."/>
            <person name="Miyauchi S."/>
            <person name="Morin E."/>
            <person name="Drula E."/>
            <person name="Courty P.E."/>
            <person name="Kohler A."/>
            <person name="Kuo A."/>
            <person name="LaButti K."/>
            <person name="Pangilinan J."/>
            <person name="Lipzen A."/>
            <person name="Riley R."/>
            <person name="Andreopoulos W."/>
            <person name="He G."/>
            <person name="Johnson J."/>
            <person name="Nolan M."/>
            <person name="Tritt A."/>
            <person name="Barry K.W."/>
            <person name="Grigoriev I.V."/>
            <person name="Nagy L.G."/>
            <person name="Hibbett D."/>
            <person name="Henrissat B."/>
            <person name="Matheny P.B."/>
            <person name="Labbe J."/>
            <person name="Martin F.M."/>
        </authorList>
    </citation>
    <scope>NUCLEOTIDE SEQUENCE</scope>
    <source>
        <strain evidence="1">EC-137</strain>
    </source>
</reference>
<reference evidence="1" key="1">
    <citation type="submission" date="2021-02" db="EMBL/GenBank/DDBJ databases">
        <authorList>
            <consortium name="DOE Joint Genome Institute"/>
            <person name="Ahrendt S."/>
            <person name="Looney B.P."/>
            <person name="Miyauchi S."/>
            <person name="Morin E."/>
            <person name="Drula E."/>
            <person name="Courty P.E."/>
            <person name="Chicoki N."/>
            <person name="Fauchery L."/>
            <person name="Kohler A."/>
            <person name="Kuo A."/>
            <person name="Labutti K."/>
            <person name="Pangilinan J."/>
            <person name="Lipzen A."/>
            <person name="Riley R."/>
            <person name="Andreopoulos W."/>
            <person name="He G."/>
            <person name="Johnson J."/>
            <person name="Barry K.W."/>
            <person name="Grigoriev I.V."/>
            <person name="Nagy L."/>
            <person name="Hibbett D."/>
            <person name="Henrissat B."/>
            <person name="Matheny P.B."/>
            <person name="Labbe J."/>
            <person name="Martin F."/>
        </authorList>
    </citation>
    <scope>NUCLEOTIDE SEQUENCE</scope>
    <source>
        <strain evidence="1">EC-137</strain>
    </source>
</reference>
<comment type="caution">
    <text evidence="1">The sequence shown here is derived from an EMBL/GenBank/DDBJ whole genome shotgun (WGS) entry which is preliminary data.</text>
</comment>
<evidence type="ECO:0000313" key="2">
    <source>
        <dbReference type="Proteomes" id="UP000814128"/>
    </source>
</evidence>
<accession>A0ACB8QF54</accession>
<name>A0ACB8QF54_9AGAM</name>
<evidence type="ECO:0000313" key="1">
    <source>
        <dbReference type="EMBL" id="KAI0030312.1"/>
    </source>
</evidence>
<gene>
    <name evidence="1" type="ORF">K488DRAFT_87881</name>
</gene>